<feature type="disulfide bond" evidence="15">
    <location>
        <begin position="51"/>
        <end position="84"/>
    </location>
</feature>
<evidence type="ECO:0000256" key="1">
    <source>
        <dbReference type="ARBA" id="ARBA00004609"/>
    </source>
</evidence>
<keyword evidence="6 15" id="KW-0349">Heme</keyword>
<comment type="caution">
    <text evidence="20">The sequence shown here is derived from an EMBL/GenBank/DDBJ whole genome shotgun (WGS) entry which is preliminary data.</text>
</comment>
<keyword evidence="17" id="KW-0812">Transmembrane</keyword>
<keyword evidence="21" id="KW-1185">Reference proteome</keyword>
<dbReference type="AlphaFoldDB" id="A0A8H7AVE1"/>
<evidence type="ECO:0000256" key="9">
    <source>
        <dbReference type="ARBA" id="ARBA00022729"/>
    </source>
</evidence>
<dbReference type="InterPro" id="IPR008427">
    <property type="entry name" value="Extracellular_membr_CFEM_dom"/>
</dbReference>
<comment type="subcellular location">
    <subcellularLocation>
        <location evidence="1">Cell membrane</location>
        <topology evidence="1">Lipid-anchor</topology>
        <topology evidence="1">GPI-anchor</topology>
    </subcellularLocation>
    <subcellularLocation>
        <location evidence="2">Secreted</location>
    </subcellularLocation>
</comment>
<evidence type="ECO:0000313" key="21">
    <source>
        <dbReference type="Proteomes" id="UP000606974"/>
    </source>
</evidence>
<evidence type="ECO:0000259" key="19">
    <source>
        <dbReference type="PROSITE" id="PS52012"/>
    </source>
</evidence>
<name>A0A8H7AVE1_9EURO</name>
<dbReference type="PANTHER" id="PTHR37928:SF2">
    <property type="entry name" value="GPI ANCHORED CFEM DOMAIN PROTEIN (AFU_ORTHOLOGUE AFUA_6G10580)"/>
    <property type="match status" value="1"/>
</dbReference>
<sequence length="431" mass="44538">MKAFLLTLLLGSCQLLLGQNITDVPICAQTCLANATNAQTACTGIDVKCLCTNSAYVNALSCCLATSCAPSDQGRAIAFNIATCNSVNESAPNFVGCSPGTTTSSTSTATTNPLVTTISGAVESALTSFIGKNPITATLDGRPLLTGTCAQPYFAQATDSTGMITEFPQIGCSHNLEGCCPFDSHENAVLTRCPQDYSTIASACCPSGWQIYFTDIGGQTPCFTRPTITHVPATTSTVARLSVITEHVFTRKYDLSDGAIRGSKSLGSGAIAGIAVGAVAGLGVMGALILFHLRRRKAQKAPQTLATFGGGEGEMVLASPATATAELASPHTLPNSPGSGRNAWISPSSPPAYEHNVDAFRAKARTVAQELPGSTFIFEHHPAYSGQEDQSVTVAPSSPPRTPGRTPPASPHAKSTSSPQVVSPLGSPLQR</sequence>
<evidence type="ECO:0000256" key="13">
    <source>
        <dbReference type="ARBA" id="ARBA00023180"/>
    </source>
</evidence>
<proteinExistence type="inferred from homology"/>
<dbReference type="PANTHER" id="PTHR37928">
    <property type="entry name" value="CFEM DOMAIN PROTEIN (AFU_ORTHOLOGUE AFUA_6G14090)"/>
    <property type="match status" value="1"/>
</dbReference>
<dbReference type="OrthoDB" id="3065412at2759"/>
<evidence type="ECO:0000256" key="5">
    <source>
        <dbReference type="ARBA" id="ARBA00022525"/>
    </source>
</evidence>
<feature type="region of interest" description="Disordered" evidence="16">
    <location>
        <begin position="383"/>
        <end position="431"/>
    </location>
</feature>
<evidence type="ECO:0000256" key="7">
    <source>
        <dbReference type="ARBA" id="ARBA00022622"/>
    </source>
</evidence>
<feature type="binding site" description="axial binding residue" evidence="15">
    <location>
        <position position="46"/>
    </location>
    <ligand>
        <name>heme</name>
        <dbReference type="ChEBI" id="CHEBI:30413"/>
    </ligand>
    <ligandPart>
        <name>Fe</name>
        <dbReference type="ChEBI" id="CHEBI:18248"/>
    </ligandPart>
</feature>
<evidence type="ECO:0000256" key="11">
    <source>
        <dbReference type="ARBA" id="ARBA00023136"/>
    </source>
</evidence>
<comment type="caution">
    <text evidence="15">Lacks conserved residue(s) required for the propagation of feature annotation.</text>
</comment>
<dbReference type="CDD" id="cd12087">
    <property type="entry name" value="TM_EGFR-like"/>
    <property type="match status" value="1"/>
</dbReference>
<evidence type="ECO:0000256" key="3">
    <source>
        <dbReference type="ARBA" id="ARBA00010031"/>
    </source>
</evidence>
<keyword evidence="9 18" id="KW-0732">Signal</keyword>
<dbReference type="InterPro" id="IPR051735">
    <property type="entry name" value="CFEM_domain"/>
</dbReference>
<feature type="signal peptide" evidence="18">
    <location>
        <begin position="1"/>
        <end position="18"/>
    </location>
</feature>
<comment type="similarity">
    <text evidence="3">Belongs to the RBT5 family.</text>
</comment>
<keyword evidence="11 17" id="KW-0472">Membrane</keyword>
<organism evidence="20 21">
    <name type="scientific">Endocarpon pusillum</name>
    <dbReference type="NCBI Taxonomy" id="364733"/>
    <lineage>
        <taxon>Eukaryota</taxon>
        <taxon>Fungi</taxon>
        <taxon>Dikarya</taxon>
        <taxon>Ascomycota</taxon>
        <taxon>Pezizomycotina</taxon>
        <taxon>Eurotiomycetes</taxon>
        <taxon>Chaetothyriomycetidae</taxon>
        <taxon>Verrucariales</taxon>
        <taxon>Verrucariaceae</taxon>
        <taxon>Endocarpon</taxon>
    </lineage>
</organism>
<evidence type="ECO:0000256" key="12">
    <source>
        <dbReference type="ARBA" id="ARBA00023157"/>
    </source>
</evidence>
<evidence type="ECO:0000256" key="18">
    <source>
        <dbReference type="SAM" id="SignalP"/>
    </source>
</evidence>
<dbReference type="SMART" id="SM00747">
    <property type="entry name" value="CFEM"/>
    <property type="match status" value="1"/>
</dbReference>
<reference evidence="20" key="1">
    <citation type="submission" date="2020-02" db="EMBL/GenBank/DDBJ databases">
        <authorList>
            <person name="Palmer J.M."/>
        </authorList>
    </citation>
    <scope>NUCLEOTIDE SEQUENCE</scope>
    <source>
        <strain evidence="20">EPUS1.4</strain>
        <tissue evidence="20">Thallus</tissue>
    </source>
</reference>
<evidence type="ECO:0000256" key="14">
    <source>
        <dbReference type="ARBA" id="ARBA00023288"/>
    </source>
</evidence>
<feature type="disulfide bond" evidence="15">
    <location>
        <begin position="42"/>
        <end position="49"/>
    </location>
</feature>
<keyword evidence="8 15" id="KW-0479">Metal-binding</keyword>
<evidence type="ECO:0000256" key="8">
    <source>
        <dbReference type="ARBA" id="ARBA00022723"/>
    </source>
</evidence>
<keyword evidence="5" id="KW-0964">Secreted</keyword>
<dbReference type="Pfam" id="PF05730">
    <property type="entry name" value="CFEM"/>
    <property type="match status" value="1"/>
</dbReference>
<gene>
    <name evidence="20" type="ORF">GJ744_003566</name>
</gene>
<dbReference type="EMBL" id="JAACFV010000017">
    <property type="protein sequence ID" value="KAF7511835.1"/>
    <property type="molecule type" value="Genomic_DNA"/>
</dbReference>
<protein>
    <recommendedName>
        <fullName evidence="19">CFEM domain-containing protein</fullName>
    </recommendedName>
</protein>
<dbReference type="GO" id="GO:0005886">
    <property type="term" value="C:plasma membrane"/>
    <property type="evidence" value="ECO:0007669"/>
    <property type="project" value="UniProtKB-SubCell"/>
</dbReference>
<feature type="transmembrane region" description="Helical" evidence="17">
    <location>
        <begin position="270"/>
        <end position="291"/>
    </location>
</feature>
<keyword evidence="7" id="KW-0336">GPI-anchor</keyword>
<evidence type="ECO:0000256" key="15">
    <source>
        <dbReference type="PROSITE-ProRule" id="PRU01356"/>
    </source>
</evidence>
<dbReference type="GO" id="GO:0005576">
    <property type="term" value="C:extracellular region"/>
    <property type="evidence" value="ECO:0007669"/>
    <property type="project" value="UniProtKB-SubCell"/>
</dbReference>
<dbReference type="Proteomes" id="UP000606974">
    <property type="component" value="Unassembled WGS sequence"/>
</dbReference>
<evidence type="ECO:0000256" key="4">
    <source>
        <dbReference type="ARBA" id="ARBA00022475"/>
    </source>
</evidence>
<keyword evidence="4" id="KW-1003">Cell membrane</keyword>
<keyword evidence="10 15" id="KW-0408">Iron</keyword>
<keyword evidence="17" id="KW-1133">Transmembrane helix</keyword>
<evidence type="ECO:0000313" key="20">
    <source>
        <dbReference type="EMBL" id="KAF7511835.1"/>
    </source>
</evidence>
<dbReference type="GO" id="GO:0046872">
    <property type="term" value="F:metal ion binding"/>
    <property type="evidence" value="ECO:0007669"/>
    <property type="project" value="UniProtKB-UniRule"/>
</dbReference>
<feature type="domain" description="CFEM" evidence="19">
    <location>
        <begin position="1"/>
        <end position="111"/>
    </location>
</feature>
<evidence type="ECO:0000256" key="16">
    <source>
        <dbReference type="SAM" id="MobiDB-lite"/>
    </source>
</evidence>
<evidence type="ECO:0000256" key="2">
    <source>
        <dbReference type="ARBA" id="ARBA00004613"/>
    </source>
</evidence>
<feature type="compositionally biased region" description="Pro residues" evidence="16">
    <location>
        <begin position="397"/>
        <end position="410"/>
    </location>
</feature>
<keyword evidence="12 15" id="KW-1015">Disulfide bond</keyword>
<evidence type="ECO:0000256" key="17">
    <source>
        <dbReference type="SAM" id="Phobius"/>
    </source>
</evidence>
<keyword evidence="14" id="KW-0449">Lipoprotein</keyword>
<evidence type="ECO:0000256" key="10">
    <source>
        <dbReference type="ARBA" id="ARBA00023004"/>
    </source>
</evidence>
<feature type="region of interest" description="Disordered" evidence="16">
    <location>
        <begin position="328"/>
        <end position="349"/>
    </location>
</feature>
<evidence type="ECO:0000256" key="6">
    <source>
        <dbReference type="ARBA" id="ARBA00022617"/>
    </source>
</evidence>
<accession>A0A8H7AVE1</accession>
<keyword evidence="13" id="KW-0325">Glycoprotein</keyword>
<feature type="chain" id="PRO_5034758198" description="CFEM domain-containing protein" evidence="18">
    <location>
        <begin position="19"/>
        <end position="431"/>
    </location>
</feature>
<dbReference type="GO" id="GO:0098552">
    <property type="term" value="C:side of membrane"/>
    <property type="evidence" value="ECO:0007669"/>
    <property type="project" value="UniProtKB-KW"/>
</dbReference>
<dbReference type="PROSITE" id="PS52012">
    <property type="entry name" value="CFEM"/>
    <property type="match status" value="1"/>
</dbReference>